<dbReference type="Gene3D" id="2.160.20.10">
    <property type="entry name" value="Single-stranded right-handed beta-helix, Pectin lyase-like"/>
    <property type="match status" value="2"/>
</dbReference>
<geneLocation type="plasmid" evidence="1 2">
    <name>pBIND02</name>
</geneLocation>
<dbReference type="SMR" id="B2ILP3"/>
<organism evidence="1 2">
    <name type="scientific">Beijerinckia indica subsp. indica (strain ATCC 9039 / DSM 1715 / NCIMB 8712)</name>
    <dbReference type="NCBI Taxonomy" id="395963"/>
    <lineage>
        <taxon>Bacteria</taxon>
        <taxon>Pseudomonadati</taxon>
        <taxon>Pseudomonadota</taxon>
        <taxon>Alphaproteobacteria</taxon>
        <taxon>Hyphomicrobiales</taxon>
        <taxon>Beijerinckiaceae</taxon>
        <taxon>Beijerinckia</taxon>
    </lineage>
</organism>
<dbReference type="KEGG" id="bid:Bind_3918"/>
<proteinExistence type="predicted"/>
<evidence type="ECO:0000313" key="1">
    <source>
        <dbReference type="EMBL" id="ACB97443.1"/>
    </source>
</evidence>
<gene>
    <name evidence="1" type="ordered locus">Bind_3918</name>
</gene>
<dbReference type="AlphaFoldDB" id="B2ILP3"/>
<accession>B2ILP3</accession>
<evidence type="ECO:0008006" key="3">
    <source>
        <dbReference type="Google" id="ProtNLM"/>
    </source>
</evidence>
<dbReference type="Proteomes" id="UP000001695">
    <property type="component" value="Plasmid pBIND02"/>
</dbReference>
<sequence length="503" mass="54409">MTAGLLVTSQRALAETPKPLRISEFVTAHADDTNPVLHRAAEEAVARNTPLYIDQPVTFQLRWTPPKGLVLRGDGSERSRLDWKGQGDAVEVTQPFDIDGITIDGGLDPRSDRSVGSFGCLFSIHGPMKGSPAYLSGIRIGHLRVRRTRSVGIVLANIENLTAGQIFVEDIFCNGLILSGLRNCDITQVTASNIGDLKGTGHRRGSAVAIFSETKPVASWYDTQRILPTDHLHIGHAEIAKTTDSAFYIHDDLQTGVHDVTIDSVHVDTAGKDGFKTRAGPRTVRVGTVTVERSSLRGVDIESDDVKIEQIDVSHIGFDAVGAILGHPAPFSGRDATNESIQTHPNGLVIMGCSDVEIQRMKIADVASNPVTGAEGHGVHISRAHRFKVKGDVIRCDGNGLRLSGSSDFDIELDITDPCRGRLTQQAILLTPDKAGPNYDGTIRSQITHTSMNPPRFALDIDDSCGINATIKIRPDNPSDGSMVIRDNSRKTCGAYSNDIKRR</sequence>
<dbReference type="InterPro" id="IPR011050">
    <property type="entry name" value="Pectin_lyase_fold/virulence"/>
</dbReference>
<name>B2ILP3_BEII9</name>
<reference evidence="1 2" key="1">
    <citation type="submission" date="2008-03" db="EMBL/GenBank/DDBJ databases">
        <title>Complete sequence of plasmid2 of Beijerinckia indica subsp. indica ATCC 9039.</title>
        <authorList>
            <consortium name="US DOE Joint Genome Institute"/>
            <person name="Copeland A."/>
            <person name="Lucas S."/>
            <person name="Lapidus A."/>
            <person name="Glavina del Rio T."/>
            <person name="Dalin E."/>
            <person name="Tice H."/>
            <person name="Bruce D."/>
            <person name="Goodwin L."/>
            <person name="Pitluck S."/>
            <person name="LaButti K."/>
            <person name="Schmutz J."/>
            <person name="Larimer F."/>
            <person name="Land M."/>
            <person name="Hauser L."/>
            <person name="Kyrpides N."/>
            <person name="Ivanova N."/>
            <person name="Dunfield P.F."/>
            <person name="Dedysh S.N."/>
            <person name="Liesack W."/>
            <person name="Saw J.H."/>
            <person name="Alam M."/>
            <person name="Chen Y."/>
            <person name="Murrell J.C."/>
            <person name="Richardson P."/>
        </authorList>
    </citation>
    <scope>NUCLEOTIDE SEQUENCE [LARGE SCALE GENOMIC DNA]</scope>
    <source>
        <strain evidence="2">ATCC 9039 / DSM 1715 / NCIMB 8712</strain>
        <plasmid evidence="1 2">pBIND02</plasmid>
    </source>
</reference>
<dbReference type="EMBL" id="CP001018">
    <property type="protein sequence ID" value="ACB97443.1"/>
    <property type="molecule type" value="Genomic_DNA"/>
</dbReference>
<keyword evidence="1" id="KW-0614">Plasmid</keyword>
<dbReference type="InterPro" id="IPR012334">
    <property type="entry name" value="Pectin_lyas_fold"/>
</dbReference>
<keyword evidence="2" id="KW-1185">Reference proteome</keyword>
<dbReference type="HOGENOM" id="CLU_541495_0_0_5"/>
<protein>
    <recommendedName>
        <fullName evidence="3">Right handed beta helix domain-containing protein</fullName>
    </recommendedName>
</protein>
<evidence type="ECO:0000313" key="2">
    <source>
        <dbReference type="Proteomes" id="UP000001695"/>
    </source>
</evidence>
<dbReference type="SUPFAM" id="SSF51126">
    <property type="entry name" value="Pectin lyase-like"/>
    <property type="match status" value="2"/>
</dbReference>